<sequence length="212" mass="25175">MAYIFLDESGDLGFDFTKKKTSKFFVITCLFIGDKRPIEKIIKKTHSELKKKHKRRFGVLHAVKESPVIRQRLLKRLNEKDCIVMTIYLNKKRVYTKLQEEKAVLYNYVANILLDRIYSKKLIPTDKKAEIIASKRETNKFLNENFKNYLNNQMKNRHKIDVAIQIKTPSQEKALQAVDFISWAIFRKYEYGDDSYYNVIKNKIPEENPLFP</sequence>
<proteinExistence type="predicted"/>
<evidence type="ECO:0000313" key="1">
    <source>
        <dbReference type="EMBL" id="OIO65423.1"/>
    </source>
</evidence>
<organism evidence="1 2">
    <name type="scientific">Candidatus Wolfebacteria bacterium CG1_02_39_135</name>
    <dbReference type="NCBI Taxonomy" id="1805425"/>
    <lineage>
        <taxon>Bacteria</taxon>
        <taxon>Candidatus Wolfeibacteriota</taxon>
    </lineage>
</organism>
<gene>
    <name evidence="1" type="ORF">AUJ30_01000</name>
</gene>
<evidence type="ECO:0008006" key="3">
    <source>
        <dbReference type="Google" id="ProtNLM"/>
    </source>
</evidence>
<dbReference type="InterPro" id="IPR024524">
    <property type="entry name" value="DUF3800"/>
</dbReference>
<accession>A0A1J4Y4E2</accession>
<dbReference type="Proteomes" id="UP000182693">
    <property type="component" value="Unassembled WGS sequence"/>
</dbReference>
<dbReference type="STRING" id="1805425.AUJ30_01000"/>
<dbReference type="EMBL" id="MNWX01000018">
    <property type="protein sequence ID" value="OIO65423.1"/>
    <property type="molecule type" value="Genomic_DNA"/>
</dbReference>
<evidence type="ECO:0000313" key="2">
    <source>
        <dbReference type="Proteomes" id="UP000182693"/>
    </source>
</evidence>
<dbReference type="Pfam" id="PF12686">
    <property type="entry name" value="DUF3800"/>
    <property type="match status" value="1"/>
</dbReference>
<protein>
    <recommendedName>
        <fullName evidence="3">DUF3800 domain-containing protein</fullName>
    </recommendedName>
</protein>
<dbReference type="AlphaFoldDB" id="A0A1J4Y4E2"/>
<name>A0A1J4Y4E2_9BACT</name>
<comment type="caution">
    <text evidence="1">The sequence shown here is derived from an EMBL/GenBank/DDBJ whole genome shotgun (WGS) entry which is preliminary data.</text>
</comment>
<reference evidence="1 2" key="1">
    <citation type="journal article" date="2016" name="Environ. Microbiol.">
        <title>Genomic resolution of a cold subsurface aquifer community provides metabolic insights for novel microbes adapted to high CO concentrations.</title>
        <authorList>
            <person name="Probst A.J."/>
            <person name="Castelle C.J."/>
            <person name="Singh A."/>
            <person name="Brown C.T."/>
            <person name="Anantharaman K."/>
            <person name="Sharon I."/>
            <person name="Hug L.A."/>
            <person name="Burstein D."/>
            <person name="Emerson J.B."/>
            <person name="Thomas B.C."/>
            <person name="Banfield J.F."/>
        </authorList>
    </citation>
    <scope>NUCLEOTIDE SEQUENCE [LARGE SCALE GENOMIC DNA]</scope>
    <source>
        <strain evidence="1">CG1_02_39_135</strain>
    </source>
</reference>